<accession>A0A0S7XQH0</accession>
<dbReference type="EMBL" id="LIZX01000164">
    <property type="protein sequence ID" value="KPJ64749.1"/>
    <property type="molecule type" value="Genomic_DNA"/>
</dbReference>
<dbReference type="Proteomes" id="UP000051861">
    <property type="component" value="Unassembled WGS sequence"/>
</dbReference>
<organism evidence="1 2">
    <name type="scientific">candidate division WOR-1 bacterium DG_54_3</name>
    <dbReference type="NCBI Taxonomy" id="1703775"/>
    <lineage>
        <taxon>Bacteria</taxon>
        <taxon>Bacillati</taxon>
        <taxon>Saganbacteria</taxon>
    </lineage>
</organism>
<dbReference type="AlphaFoldDB" id="A0A0S7XQH0"/>
<evidence type="ECO:0000313" key="2">
    <source>
        <dbReference type="Proteomes" id="UP000051861"/>
    </source>
</evidence>
<evidence type="ECO:0000313" key="1">
    <source>
        <dbReference type="EMBL" id="KPJ64749.1"/>
    </source>
</evidence>
<sequence length="358" mass="40570">MPLIIPNIVTENVTFDESESGLLIAAEQPAKKTGISRHRHLLDITVKKGRIFWNQYLKSGESKIRWGEYPLELEYHAALLKGQKINSSLATLKKSFRAIIEEAKYTALSEKNPKKRMVAVIKQLFSSSPLRFYKRNQALLPLLLDNKGGNCEAEMKFLLGLFIALFDRGVDLGGYIPAIQCFRSHVRFVLYNKEKNMVFDPMSNTYEKGLREDLYDPHFLLFAELKGAGQKHLKAPQSLILAKKTVGIKITRPFPDIQEKSNTFLDFTFARPSSSFDNTPPPKEAKLKFNEDSGKIIYIPEKAPKKESKAGVCDGKVHPEILEMANKRCEAVRQRKIMGGSDIEDIEAAVNKCCAKYR</sequence>
<proteinExistence type="predicted"/>
<protein>
    <submittedName>
        <fullName evidence="1">Uncharacterized protein</fullName>
    </submittedName>
</protein>
<comment type="caution">
    <text evidence="1">The sequence shown here is derived from an EMBL/GenBank/DDBJ whole genome shotgun (WGS) entry which is preliminary data.</text>
</comment>
<reference evidence="1 2" key="1">
    <citation type="journal article" date="2015" name="Microbiome">
        <title>Genomic resolution of linkages in carbon, nitrogen, and sulfur cycling among widespread estuary sediment bacteria.</title>
        <authorList>
            <person name="Baker B.J."/>
            <person name="Lazar C.S."/>
            <person name="Teske A.P."/>
            <person name="Dick G.J."/>
        </authorList>
    </citation>
    <scope>NUCLEOTIDE SEQUENCE [LARGE SCALE GENOMIC DNA]</scope>
    <source>
        <strain evidence="1">DG_54_3</strain>
    </source>
</reference>
<name>A0A0S7XQH0_UNCSA</name>
<gene>
    <name evidence="1" type="ORF">AMJ44_12185</name>
</gene>